<dbReference type="RefSeq" id="WP_419194773.1">
    <property type="nucleotide sequence ID" value="NZ_SJPJ01000001.1"/>
</dbReference>
<dbReference type="Proteomes" id="UP000315010">
    <property type="component" value="Unassembled WGS sequence"/>
</dbReference>
<protein>
    <submittedName>
        <fullName evidence="2">PEGA domain protein</fullName>
    </submittedName>
</protein>
<keyword evidence="3" id="KW-1185">Reference proteome</keyword>
<dbReference type="InterPro" id="IPR013229">
    <property type="entry name" value="PEGA"/>
</dbReference>
<organism evidence="2 3">
    <name type="scientific">Novipirellula herctigrandis</name>
    <dbReference type="NCBI Taxonomy" id="2527986"/>
    <lineage>
        <taxon>Bacteria</taxon>
        <taxon>Pseudomonadati</taxon>
        <taxon>Planctomycetota</taxon>
        <taxon>Planctomycetia</taxon>
        <taxon>Pirellulales</taxon>
        <taxon>Pirellulaceae</taxon>
        <taxon>Novipirellula</taxon>
    </lineage>
</organism>
<dbReference type="EMBL" id="SJPJ01000001">
    <property type="protein sequence ID" value="TWT83852.1"/>
    <property type="molecule type" value="Genomic_DNA"/>
</dbReference>
<dbReference type="AlphaFoldDB" id="A0A5C5Z952"/>
<gene>
    <name evidence="2" type="ORF">CA13_53250</name>
</gene>
<evidence type="ECO:0000313" key="3">
    <source>
        <dbReference type="Proteomes" id="UP000315010"/>
    </source>
</evidence>
<name>A0A5C5Z952_9BACT</name>
<evidence type="ECO:0000259" key="1">
    <source>
        <dbReference type="Pfam" id="PF08308"/>
    </source>
</evidence>
<accession>A0A5C5Z952</accession>
<evidence type="ECO:0000313" key="2">
    <source>
        <dbReference type="EMBL" id="TWT83852.1"/>
    </source>
</evidence>
<sequence length="164" mass="18444">MSLSRRNERFSRLASEVAVHSHLRSPHIAVVLLGTVFLAICQSGCVRRRMTVRTSPPGATISVDNQVIGTSPAATSFVYYGTREVRVEKDGFRTETIRRRLNPPWYEFPGLDFISETLWPGELRDERIIDVQLVPKMLEPTPNVLERADALRSQSQAGIVTAPR</sequence>
<feature type="domain" description="PEGA" evidence="1">
    <location>
        <begin position="50"/>
        <end position="94"/>
    </location>
</feature>
<dbReference type="Pfam" id="PF08308">
    <property type="entry name" value="PEGA"/>
    <property type="match status" value="1"/>
</dbReference>
<reference evidence="2 3" key="1">
    <citation type="submission" date="2019-02" db="EMBL/GenBank/DDBJ databases">
        <title>Deep-cultivation of Planctomycetes and their phenomic and genomic characterization uncovers novel biology.</title>
        <authorList>
            <person name="Wiegand S."/>
            <person name="Jogler M."/>
            <person name="Boedeker C."/>
            <person name="Pinto D."/>
            <person name="Vollmers J."/>
            <person name="Rivas-Marin E."/>
            <person name="Kohn T."/>
            <person name="Peeters S.H."/>
            <person name="Heuer A."/>
            <person name="Rast P."/>
            <person name="Oberbeckmann S."/>
            <person name="Bunk B."/>
            <person name="Jeske O."/>
            <person name="Meyerdierks A."/>
            <person name="Storesund J.E."/>
            <person name="Kallscheuer N."/>
            <person name="Luecker S."/>
            <person name="Lage O.M."/>
            <person name="Pohl T."/>
            <person name="Merkel B.J."/>
            <person name="Hornburger P."/>
            <person name="Mueller R.-W."/>
            <person name="Bruemmer F."/>
            <person name="Labrenz M."/>
            <person name="Spormann A.M."/>
            <person name="Op Den Camp H."/>
            <person name="Overmann J."/>
            <person name="Amann R."/>
            <person name="Jetten M.S.M."/>
            <person name="Mascher T."/>
            <person name="Medema M.H."/>
            <person name="Devos D.P."/>
            <person name="Kaster A.-K."/>
            <person name="Ovreas L."/>
            <person name="Rohde M."/>
            <person name="Galperin M.Y."/>
            <person name="Jogler C."/>
        </authorList>
    </citation>
    <scope>NUCLEOTIDE SEQUENCE [LARGE SCALE GENOMIC DNA]</scope>
    <source>
        <strain evidence="2 3">CA13</strain>
    </source>
</reference>
<comment type="caution">
    <text evidence="2">The sequence shown here is derived from an EMBL/GenBank/DDBJ whole genome shotgun (WGS) entry which is preliminary data.</text>
</comment>
<proteinExistence type="predicted"/>